<reference evidence="1" key="3">
    <citation type="submission" date="2015-02" db="EMBL/GenBank/DDBJ databases">
        <title>Evolutionary Origins and Diversification of the Mycorrhizal Mutualists.</title>
        <authorList>
            <consortium name="DOE Joint Genome Institute"/>
            <consortium name="Mycorrhizal Genomics Consortium"/>
            <person name="Kohler A."/>
            <person name="Kuo A."/>
            <person name="Nagy L.G."/>
            <person name="Floudas D."/>
            <person name="Copeland A."/>
            <person name="Barry K.W."/>
            <person name="Cichocki N."/>
            <person name="Veneault-Fourrey C."/>
            <person name="LaButti K."/>
            <person name="Lindquist E.A."/>
            <person name="Lipzen A."/>
            <person name="Lundell T."/>
            <person name="Morin E."/>
            <person name="Murat C."/>
            <person name="Riley R."/>
            <person name="Ohm R."/>
            <person name="Sun H."/>
            <person name="Tunlid A."/>
            <person name="Henrissat B."/>
            <person name="Grigoriev I.V."/>
            <person name="Hibbett D.S."/>
            <person name="Martin F."/>
        </authorList>
    </citation>
    <scope>NUCLEOTIDE SEQUENCE</scope>
    <source>
        <strain evidence="1">MUT 4182</strain>
    </source>
</reference>
<evidence type="ECO:0000313" key="2">
    <source>
        <dbReference type="EMBL" id="KIO19326.1"/>
    </source>
</evidence>
<evidence type="ECO:0000313" key="1">
    <source>
        <dbReference type="EMBL" id="KIO16370.1"/>
    </source>
</evidence>
<evidence type="ECO:0000313" key="3">
    <source>
        <dbReference type="Proteomes" id="UP000054248"/>
    </source>
</evidence>
<reference evidence="3" key="2">
    <citation type="submission" date="2015-01" db="EMBL/GenBank/DDBJ databases">
        <title>Evolutionary Origins and Diversification of the Mycorrhizal Mutualists.</title>
        <authorList>
            <consortium name="DOE Joint Genome Institute"/>
            <consortium name="Mycorrhizal Genomics Consortium"/>
            <person name="Kohler A."/>
            <person name="Kuo A."/>
            <person name="Nagy L.G."/>
            <person name="Floudas D."/>
            <person name="Copeland A."/>
            <person name="Barry K.W."/>
            <person name="Cichocki N."/>
            <person name="Veneault-Fourrey C."/>
            <person name="LaButti K."/>
            <person name="Lindquist E.A."/>
            <person name="Lipzen A."/>
            <person name="Lundell T."/>
            <person name="Morin E."/>
            <person name="Murat C."/>
            <person name="Riley R."/>
            <person name="Ohm R."/>
            <person name="Sun H."/>
            <person name="Tunlid A."/>
            <person name="Henrissat B."/>
            <person name="Grigoriev I.V."/>
            <person name="Hibbett D.S."/>
            <person name="Martin F."/>
        </authorList>
    </citation>
    <scope>NUCLEOTIDE SEQUENCE [LARGE SCALE GENOMIC DNA]</scope>
    <source>
        <strain evidence="3">MUT 4182</strain>
    </source>
</reference>
<dbReference type="EMBL" id="KN823584">
    <property type="protein sequence ID" value="KIO16370.1"/>
    <property type="molecule type" value="Genomic_DNA"/>
</dbReference>
<keyword evidence="3" id="KW-1185">Reference proteome</keyword>
<protein>
    <submittedName>
        <fullName evidence="1">Uncharacterized protein</fullName>
    </submittedName>
</protein>
<accession>A0A0C3PPF5</accession>
<dbReference type="HOGENOM" id="CLU_2544279_0_0_1"/>
<organism evidence="1 3">
    <name type="scientific">Tulasnella calospora MUT 4182</name>
    <dbReference type="NCBI Taxonomy" id="1051891"/>
    <lineage>
        <taxon>Eukaryota</taxon>
        <taxon>Fungi</taxon>
        <taxon>Dikarya</taxon>
        <taxon>Basidiomycota</taxon>
        <taxon>Agaricomycotina</taxon>
        <taxon>Agaricomycetes</taxon>
        <taxon>Cantharellales</taxon>
        <taxon>Tulasnellaceae</taxon>
        <taxon>Tulasnella</taxon>
    </lineage>
</organism>
<gene>
    <name evidence="2" type="ORF">M407DRAFT_246202</name>
    <name evidence="1" type="ORF">M407DRAFT_247002</name>
</gene>
<sequence length="83" mass="9524">MSLTFKLEPEPTDINDVDEELMLSLKSSCPSLKTFIDQAQREWAFLPSDKEGQSNSSRVVKVGQLYRSSPRFRWDICAVELDL</sequence>
<reference evidence="1 3" key="1">
    <citation type="submission" date="2014-04" db="EMBL/GenBank/DDBJ databases">
        <authorList>
            <consortium name="DOE Joint Genome Institute"/>
            <person name="Kuo A."/>
            <person name="Girlanda M."/>
            <person name="Perotto S."/>
            <person name="Kohler A."/>
            <person name="Nagy L.G."/>
            <person name="Floudas D."/>
            <person name="Copeland A."/>
            <person name="Barry K.W."/>
            <person name="Cichocki N."/>
            <person name="Veneault-Fourrey C."/>
            <person name="LaButti K."/>
            <person name="Lindquist E.A."/>
            <person name="Lipzen A."/>
            <person name="Lundell T."/>
            <person name="Morin E."/>
            <person name="Murat C."/>
            <person name="Sun H."/>
            <person name="Tunlid A."/>
            <person name="Henrissat B."/>
            <person name="Grigoriev I.V."/>
            <person name="Hibbett D.S."/>
            <person name="Martin F."/>
            <person name="Nordberg H.P."/>
            <person name="Cantor M.N."/>
            <person name="Hua S.X."/>
        </authorList>
    </citation>
    <scope>NUCLEOTIDE SEQUENCE [LARGE SCALE GENOMIC DNA]</scope>
    <source>
        <strain evidence="1 3">MUT 4182</strain>
    </source>
</reference>
<dbReference type="Proteomes" id="UP000054248">
    <property type="component" value="Unassembled WGS sequence"/>
</dbReference>
<name>A0A0C3PPF5_9AGAM</name>
<dbReference type="EMBL" id="KN823228">
    <property type="protein sequence ID" value="KIO19326.1"/>
    <property type="molecule type" value="Genomic_DNA"/>
</dbReference>
<dbReference type="AlphaFoldDB" id="A0A0C3PPF5"/>
<proteinExistence type="predicted"/>